<evidence type="ECO:0000313" key="2">
    <source>
        <dbReference type="Proteomes" id="UP000008909"/>
    </source>
</evidence>
<dbReference type="AlphaFoldDB" id="G7YWQ1"/>
<evidence type="ECO:0000313" key="1">
    <source>
        <dbReference type="EMBL" id="GAA57381.1"/>
    </source>
</evidence>
<reference key="2">
    <citation type="submission" date="2011-10" db="EMBL/GenBank/DDBJ databases">
        <title>The genome and transcriptome sequence of Clonorchis sinensis provide insights into the carcinogenic liver fluke.</title>
        <authorList>
            <person name="Wang X."/>
            <person name="Huang Y."/>
            <person name="Chen W."/>
            <person name="Liu H."/>
            <person name="Guo L."/>
            <person name="Chen Y."/>
            <person name="Luo F."/>
            <person name="Zhou W."/>
            <person name="Sun J."/>
            <person name="Mao Q."/>
            <person name="Liang P."/>
            <person name="Zhou C."/>
            <person name="Tian Y."/>
            <person name="Men J."/>
            <person name="Lv X."/>
            <person name="Huang L."/>
            <person name="Zhou J."/>
            <person name="Hu Y."/>
            <person name="Li R."/>
            <person name="Zhang F."/>
            <person name="Lei H."/>
            <person name="Li X."/>
            <person name="Hu X."/>
            <person name="Liang C."/>
            <person name="Xu J."/>
            <person name="Wu Z."/>
            <person name="Yu X."/>
        </authorList>
    </citation>
    <scope>NUCLEOTIDE SEQUENCE</scope>
    <source>
        <strain>Henan</strain>
    </source>
</reference>
<keyword evidence="2" id="KW-1185">Reference proteome</keyword>
<gene>
    <name evidence="1" type="ORF">CLF_112638</name>
</gene>
<accession>G7YWQ1</accession>
<dbReference type="Proteomes" id="UP000008909">
    <property type="component" value="Unassembled WGS sequence"/>
</dbReference>
<sequence>MFVHTRRTAGPEMNDKSINMIKSTLYHESFGYFMNGQKAMYAAQLLIHSCWESSVVCIARNPEFRTRKPQVVQPRQPKVHYVIVKRLTISSCEILRCNFHSLCESIRHQSRLHFRPGVRNFHSGDLSLYGYSALEFEAARFRSVREAIVCRTTSALFLLGITSGMYRRRTRVPNPQTSGSSATKKSCTLIVKVSFIAFLGFGKTDRPLIFITYTHGVQLAEMFLSQMQSYLRSIAIRRNRALNIRVHRNLTPDSLLSNNTTVETVHTRKFSVKIYGMPENLPVAKIRVGEDAGSGCATRVIRRLLKLNKMRRRSNPVSVQTETVSQLEWPNNSKVQKTTENFASCHTRIVRYIIGSLCDISLDLIGRVYQATVRSVLNGFETYPLRPDDVTCVLAPDTRYLRSVAGVGWRQ</sequence>
<protein>
    <submittedName>
        <fullName evidence="1">Uncharacterized protein</fullName>
    </submittedName>
</protein>
<name>G7YWQ1_CLOSI</name>
<proteinExistence type="predicted"/>
<organism evidence="1 2">
    <name type="scientific">Clonorchis sinensis</name>
    <name type="common">Chinese liver fluke</name>
    <dbReference type="NCBI Taxonomy" id="79923"/>
    <lineage>
        <taxon>Eukaryota</taxon>
        <taxon>Metazoa</taxon>
        <taxon>Spiralia</taxon>
        <taxon>Lophotrochozoa</taxon>
        <taxon>Platyhelminthes</taxon>
        <taxon>Trematoda</taxon>
        <taxon>Digenea</taxon>
        <taxon>Opisthorchiida</taxon>
        <taxon>Opisthorchiata</taxon>
        <taxon>Opisthorchiidae</taxon>
        <taxon>Clonorchis</taxon>
    </lineage>
</organism>
<dbReference type="EMBL" id="DF144705">
    <property type="protein sequence ID" value="GAA57381.1"/>
    <property type="molecule type" value="Genomic_DNA"/>
</dbReference>
<reference evidence="1" key="1">
    <citation type="journal article" date="2011" name="Genome Biol.">
        <title>The draft genome of the carcinogenic human liver fluke Clonorchis sinensis.</title>
        <authorList>
            <person name="Wang X."/>
            <person name="Chen W."/>
            <person name="Huang Y."/>
            <person name="Sun J."/>
            <person name="Men J."/>
            <person name="Liu H."/>
            <person name="Luo F."/>
            <person name="Guo L."/>
            <person name="Lv X."/>
            <person name="Deng C."/>
            <person name="Zhou C."/>
            <person name="Fan Y."/>
            <person name="Li X."/>
            <person name="Huang L."/>
            <person name="Hu Y."/>
            <person name="Liang C."/>
            <person name="Hu X."/>
            <person name="Xu J."/>
            <person name="Yu X."/>
        </authorList>
    </citation>
    <scope>NUCLEOTIDE SEQUENCE [LARGE SCALE GENOMIC DNA]</scope>
    <source>
        <strain evidence="1">Henan</strain>
    </source>
</reference>